<keyword evidence="5" id="KW-0963">Cytoplasm</keyword>
<evidence type="ECO:0000259" key="12">
    <source>
        <dbReference type="Pfam" id="PF13017"/>
    </source>
</evidence>
<dbReference type="VEuPathDB" id="VectorBase:PPAI010827"/>
<dbReference type="AlphaFoldDB" id="A0A1B0EZW0"/>
<evidence type="ECO:0000256" key="9">
    <source>
        <dbReference type="ARBA" id="ARBA00023242"/>
    </source>
</evidence>
<dbReference type="GO" id="GO:0045892">
    <property type="term" value="P:negative regulation of DNA-templated transcription"/>
    <property type="evidence" value="ECO:0007669"/>
    <property type="project" value="TreeGrafter"/>
</dbReference>
<keyword evidence="9" id="KW-0539">Nucleus</keyword>
<dbReference type="InterPro" id="IPR009071">
    <property type="entry name" value="HMG_box_dom"/>
</dbReference>
<keyword evidence="6" id="KW-0221">Differentiation</keyword>
<evidence type="ECO:0000256" key="3">
    <source>
        <dbReference type="ARBA" id="ARBA00007057"/>
    </source>
</evidence>
<keyword evidence="10" id="KW-0469">Meiosis</keyword>
<dbReference type="VEuPathDB" id="VectorBase:PPAPM1_008185"/>
<dbReference type="CDD" id="cd21992">
    <property type="entry name" value="HMG-box_MAEL"/>
    <property type="match status" value="1"/>
</dbReference>
<dbReference type="GO" id="GO:0007283">
    <property type="term" value="P:spermatogenesis"/>
    <property type="evidence" value="ECO:0007669"/>
    <property type="project" value="TreeGrafter"/>
</dbReference>
<dbReference type="Pfam" id="PF13017">
    <property type="entry name" value="Maelstrom"/>
    <property type="match status" value="1"/>
</dbReference>
<dbReference type="SUPFAM" id="SSF47095">
    <property type="entry name" value="HMG-box"/>
    <property type="match status" value="1"/>
</dbReference>
<evidence type="ECO:0000256" key="1">
    <source>
        <dbReference type="ARBA" id="ARBA00004123"/>
    </source>
</evidence>
<dbReference type="EMBL" id="AJVK01008640">
    <property type="status" value="NOT_ANNOTATED_CDS"/>
    <property type="molecule type" value="Genomic_DNA"/>
</dbReference>
<dbReference type="GO" id="GO:0034587">
    <property type="term" value="P:piRNA processing"/>
    <property type="evidence" value="ECO:0007669"/>
    <property type="project" value="TreeGrafter"/>
</dbReference>
<dbReference type="Proteomes" id="UP000092462">
    <property type="component" value="Unassembled WGS sequence"/>
</dbReference>
<dbReference type="GO" id="GO:0043186">
    <property type="term" value="C:P granule"/>
    <property type="evidence" value="ECO:0007669"/>
    <property type="project" value="TreeGrafter"/>
</dbReference>
<evidence type="ECO:0000256" key="2">
    <source>
        <dbReference type="ARBA" id="ARBA00004496"/>
    </source>
</evidence>
<dbReference type="Gene3D" id="1.10.30.10">
    <property type="entry name" value="High mobility group box domain"/>
    <property type="match status" value="1"/>
</dbReference>
<evidence type="ECO:0000256" key="10">
    <source>
        <dbReference type="ARBA" id="ARBA00023254"/>
    </source>
</evidence>
<evidence type="ECO:0000256" key="4">
    <source>
        <dbReference type="ARBA" id="ARBA00022473"/>
    </source>
</evidence>
<evidence type="ECO:0000313" key="14">
    <source>
        <dbReference type="Proteomes" id="UP000092462"/>
    </source>
</evidence>
<organism evidence="13 14">
    <name type="scientific">Phlebotomus papatasi</name>
    <name type="common">Sandfly</name>
    <dbReference type="NCBI Taxonomy" id="29031"/>
    <lineage>
        <taxon>Eukaryota</taxon>
        <taxon>Metazoa</taxon>
        <taxon>Ecdysozoa</taxon>
        <taxon>Arthropoda</taxon>
        <taxon>Hexapoda</taxon>
        <taxon>Insecta</taxon>
        <taxon>Pterygota</taxon>
        <taxon>Neoptera</taxon>
        <taxon>Endopterygota</taxon>
        <taxon>Diptera</taxon>
        <taxon>Nematocera</taxon>
        <taxon>Psychodoidea</taxon>
        <taxon>Psychodidae</taxon>
        <taxon>Phlebotomus</taxon>
        <taxon>Phlebotomus</taxon>
    </lineage>
</organism>
<comment type="subcellular location">
    <subcellularLocation>
        <location evidence="2">Cytoplasm</location>
    </subcellularLocation>
    <subcellularLocation>
        <location evidence="1">Nucleus</location>
    </subcellularLocation>
</comment>
<dbReference type="InterPro" id="IPR024970">
    <property type="entry name" value="Maelstrom"/>
</dbReference>
<comment type="similarity">
    <text evidence="3">Belongs to the maelstrom family.</text>
</comment>
<dbReference type="PANTHER" id="PTHR21358">
    <property type="entry name" value="PROTEIN MAELSTROM HOMOLOG"/>
    <property type="match status" value="1"/>
</dbReference>
<keyword evidence="14" id="KW-1185">Reference proteome</keyword>
<dbReference type="InterPro" id="IPR039259">
    <property type="entry name" value="Protein_maelstrom"/>
</dbReference>
<dbReference type="GO" id="GO:0043565">
    <property type="term" value="F:sequence-specific DNA binding"/>
    <property type="evidence" value="ECO:0007669"/>
    <property type="project" value="TreeGrafter"/>
</dbReference>
<keyword evidence="4" id="KW-0217">Developmental protein</keyword>
<keyword evidence="7" id="KW-0238">DNA-binding</keyword>
<sequence length="386" mass="43992">MPKKRQPFYFFMLDVQKKNAERGKRYSLREMPEIAAPLWANMTKEEKKPYEEQAKHYNGTERAGGNIKTCHGVDYSEVEREQRQAAKEEKTMKEEVREMIKRAILSQSLTTQKFFLIHINYFCESKDVNGDLRYDPAELAILEFSLQDGIGRGMHTLINLREIPYGYYYEAKRHSSDTHNLPLPPDTVGNTNIRDAIIEVIKFVNYNDEDVCSPIFTFDDHIPVVRSVIREVLNSRSTGPPIDIRIYSLSELLFNLKNASHDHAVATALSPPFASVFLAESYLDRGTFDYAEGLPCEFHEANDRVPYCSQTKIRGWAFSIIKSCAQDLGIEFVPGKHEPESALAIVPTKFDDNDSVYTATDIGSDANHSHISVHNFKRGKGRGNLV</sequence>
<evidence type="ECO:0000256" key="6">
    <source>
        <dbReference type="ARBA" id="ARBA00022782"/>
    </source>
</evidence>
<proteinExistence type="inferred from homology"/>
<feature type="domain" description="HMG box" evidence="11">
    <location>
        <begin position="4"/>
        <end position="56"/>
    </location>
</feature>
<reference evidence="13" key="1">
    <citation type="submission" date="2022-08" db="UniProtKB">
        <authorList>
            <consortium name="EnsemblMetazoa"/>
        </authorList>
    </citation>
    <scope>IDENTIFICATION</scope>
    <source>
        <strain evidence="13">Israel</strain>
    </source>
</reference>
<dbReference type="InterPro" id="IPR036910">
    <property type="entry name" value="HMG_box_dom_sf"/>
</dbReference>
<protein>
    <submittedName>
        <fullName evidence="13">Uncharacterized protein</fullName>
    </submittedName>
</protein>
<evidence type="ECO:0000313" key="13">
    <source>
        <dbReference type="EnsemblMetazoa" id="PPAI010827-PA"/>
    </source>
</evidence>
<feature type="domain" description="Maelstrom" evidence="12">
    <location>
        <begin position="133"/>
        <end position="341"/>
    </location>
</feature>
<evidence type="ECO:0000256" key="5">
    <source>
        <dbReference type="ARBA" id="ARBA00022490"/>
    </source>
</evidence>
<accession>A0A1B0EZW0</accession>
<dbReference type="GO" id="GO:0007140">
    <property type="term" value="P:male meiotic nuclear division"/>
    <property type="evidence" value="ECO:0007669"/>
    <property type="project" value="TreeGrafter"/>
</dbReference>
<keyword evidence="8" id="KW-0943">RNA-mediated gene silencing</keyword>
<name>A0A1B0EZW0_PHLPP</name>
<dbReference type="GO" id="GO:0005634">
    <property type="term" value="C:nucleus"/>
    <property type="evidence" value="ECO:0007669"/>
    <property type="project" value="UniProtKB-SubCell"/>
</dbReference>
<evidence type="ECO:0000256" key="7">
    <source>
        <dbReference type="ARBA" id="ARBA00023125"/>
    </source>
</evidence>
<evidence type="ECO:0000256" key="8">
    <source>
        <dbReference type="ARBA" id="ARBA00023158"/>
    </source>
</evidence>
<dbReference type="Pfam" id="PF09011">
    <property type="entry name" value="HMG_box_2"/>
    <property type="match status" value="1"/>
</dbReference>
<evidence type="ECO:0000259" key="11">
    <source>
        <dbReference type="Pfam" id="PF09011"/>
    </source>
</evidence>
<dbReference type="GO" id="GO:0030154">
    <property type="term" value="P:cell differentiation"/>
    <property type="evidence" value="ECO:0007669"/>
    <property type="project" value="UniProtKB-KW"/>
</dbReference>
<dbReference type="PANTHER" id="PTHR21358:SF4">
    <property type="entry name" value="PROTEIN MAELSTROM HOMOLOG"/>
    <property type="match status" value="1"/>
</dbReference>
<dbReference type="GO" id="GO:0060964">
    <property type="term" value="P:regulation of miRNA-mediated gene silencing"/>
    <property type="evidence" value="ECO:0007669"/>
    <property type="project" value="InterPro"/>
</dbReference>
<dbReference type="EnsemblMetazoa" id="PPAI010827-RA">
    <property type="protein sequence ID" value="PPAI010827-PA"/>
    <property type="gene ID" value="PPAI010827"/>
</dbReference>